<comment type="caution">
    <text evidence="3">The sequence shown here is derived from an EMBL/GenBank/DDBJ whole genome shotgun (WGS) entry which is preliminary data.</text>
</comment>
<gene>
    <name evidence="3" type="ORF">C1I63_07750</name>
</gene>
<evidence type="ECO:0000256" key="1">
    <source>
        <dbReference type="SAM" id="SignalP"/>
    </source>
</evidence>
<dbReference type="PROSITE" id="PS51257">
    <property type="entry name" value="PROKAR_LIPOPROTEIN"/>
    <property type="match status" value="1"/>
</dbReference>
<feature type="signal peptide" evidence="1">
    <location>
        <begin position="1"/>
        <end position="30"/>
    </location>
</feature>
<evidence type="ECO:0000313" key="3">
    <source>
        <dbReference type="EMBL" id="PTL72749.1"/>
    </source>
</evidence>
<dbReference type="Pfam" id="PF13845">
    <property type="entry name" value="Septum_form"/>
    <property type="match status" value="1"/>
</dbReference>
<evidence type="ECO:0000313" key="4">
    <source>
        <dbReference type="Proteomes" id="UP000241085"/>
    </source>
</evidence>
<sequence length="168" mass="17831">MNRRRSSLVLVAAAALALGLGGCSGLNSLAGGETRDEESGEITEGGTTDVFQLRVGDCLNDELTEEATEVTDVPTVPCTEPHSYEVFQNVTMAEADEYPGEEATTQQAEDECVAAYDAFVGLTYQESKYDFSYYYPTAESWGGGDRTINCLITDPEGLTTGSLAGVAA</sequence>
<dbReference type="RefSeq" id="WP_082480949.1">
    <property type="nucleotide sequence ID" value="NZ_PZPL01000001.1"/>
</dbReference>
<dbReference type="InterPro" id="IPR026004">
    <property type="entry name" value="Septum_form"/>
</dbReference>
<accession>A0A2T4UT88</accession>
<keyword evidence="4" id="KW-1185">Reference proteome</keyword>
<organism evidence="3 4">
    <name type="scientific">Rathayibacter caricis DSM 15933</name>
    <dbReference type="NCBI Taxonomy" id="1328867"/>
    <lineage>
        <taxon>Bacteria</taxon>
        <taxon>Bacillati</taxon>
        <taxon>Actinomycetota</taxon>
        <taxon>Actinomycetes</taxon>
        <taxon>Micrococcales</taxon>
        <taxon>Microbacteriaceae</taxon>
        <taxon>Rathayibacter</taxon>
    </lineage>
</organism>
<keyword evidence="1" id="KW-0732">Signal</keyword>
<reference evidence="3 4" key="1">
    <citation type="submission" date="2018-03" db="EMBL/GenBank/DDBJ databases">
        <title>Bacteriophage NCPPB3778 and a type I-E CRISPR drive the evolution of the US Biological Select Agent, Rathayibacter toxicus.</title>
        <authorList>
            <person name="Davis E.W.II."/>
            <person name="Tabima J.F."/>
            <person name="Weisberg A.J."/>
            <person name="Dantas Lopes L."/>
            <person name="Wiseman M.S."/>
            <person name="Wiseman M.S."/>
            <person name="Pupko T."/>
            <person name="Belcher M.S."/>
            <person name="Sechler A.J."/>
            <person name="Tancos M.A."/>
            <person name="Schroeder B.K."/>
            <person name="Murray T.D."/>
            <person name="Luster D.G."/>
            <person name="Schneider W.L."/>
            <person name="Rogers E."/>
            <person name="Andreote F.D."/>
            <person name="Grunwald N.J."/>
            <person name="Putnam M.L."/>
            <person name="Chang J.H."/>
        </authorList>
    </citation>
    <scope>NUCLEOTIDE SEQUENCE [LARGE SCALE GENOMIC DNA]</scope>
    <source>
        <strain evidence="3 4">DSM 15933</strain>
    </source>
</reference>
<feature type="domain" description="Septum formation-related" evidence="2">
    <location>
        <begin position="55"/>
        <end position="150"/>
    </location>
</feature>
<name>A0A2T4UT88_9MICO</name>
<dbReference type="EMBL" id="PZPL01000001">
    <property type="protein sequence ID" value="PTL72749.1"/>
    <property type="molecule type" value="Genomic_DNA"/>
</dbReference>
<dbReference type="AlphaFoldDB" id="A0A2T4UT88"/>
<feature type="chain" id="PRO_5039068862" description="Septum formation-related domain-containing protein" evidence="1">
    <location>
        <begin position="31"/>
        <end position="168"/>
    </location>
</feature>
<protein>
    <recommendedName>
        <fullName evidence="2">Septum formation-related domain-containing protein</fullName>
    </recommendedName>
</protein>
<proteinExistence type="predicted"/>
<dbReference type="Proteomes" id="UP000241085">
    <property type="component" value="Unassembled WGS sequence"/>
</dbReference>
<evidence type="ECO:0000259" key="2">
    <source>
        <dbReference type="Pfam" id="PF13845"/>
    </source>
</evidence>